<evidence type="ECO:0000313" key="1">
    <source>
        <dbReference type="EMBL" id="KAK9865116.1"/>
    </source>
</evidence>
<keyword evidence="2" id="KW-1185">Reference proteome</keyword>
<sequence length="224" mass="24039">MGGGWRNLPGDPGEAWLTICFVAAQNGLVHLLRSLLLDRMGSGNSDPEDSEPELSDAEVGICEGSDFSGATCEALFAGGDTAILSWLLCDYGQRDAMAYGPIIAEWIETAVRHSYLAPVQWLREQQGASLFWEWPGLYAKAGSFEASELLRSPAFSCPCTADDYAAAVSRGSEEDSRQLWRLGKRLEGEALKAALAAAAASALVEIQPKFLLMAPSESCFGTQP</sequence>
<dbReference type="AlphaFoldDB" id="A0AAW1T827"/>
<accession>A0AAW1T827</accession>
<protein>
    <recommendedName>
        <fullName evidence="3">Nuclear pore complex protein Nup85</fullName>
    </recommendedName>
</protein>
<evidence type="ECO:0000313" key="2">
    <source>
        <dbReference type="Proteomes" id="UP001485043"/>
    </source>
</evidence>
<evidence type="ECO:0008006" key="3">
    <source>
        <dbReference type="Google" id="ProtNLM"/>
    </source>
</evidence>
<reference evidence="1 2" key="1">
    <citation type="journal article" date="2024" name="Nat. Commun.">
        <title>Phylogenomics reveals the evolutionary origins of lichenization in chlorophyte algae.</title>
        <authorList>
            <person name="Puginier C."/>
            <person name="Libourel C."/>
            <person name="Otte J."/>
            <person name="Skaloud P."/>
            <person name="Haon M."/>
            <person name="Grisel S."/>
            <person name="Petersen M."/>
            <person name="Berrin J.G."/>
            <person name="Delaux P.M."/>
            <person name="Dal Grande F."/>
            <person name="Keller J."/>
        </authorList>
    </citation>
    <scope>NUCLEOTIDE SEQUENCE [LARGE SCALE GENOMIC DNA]</scope>
    <source>
        <strain evidence="1 2">SAG 2523</strain>
    </source>
</reference>
<comment type="caution">
    <text evidence="1">The sequence shown here is derived from an EMBL/GenBank/DDBJ whole genome shotgun (WGS) entry which is preliminary data.</text>
</comment>
<dbReference type="EMBL" id="JALJOV010000281">
    <property type="protein sequence ID" value="KAK9865116.1"/>
    <property type="molecule type" value="Genomic_DNA"/>
</dbReference>
<dbReference type="Proteomes" id="UP001485043">
    <property type="component" value="Unassembled WGS sequence"/>
</dbReference>
<name>A0AAW1T827_9CHLO</name>
<organism evidence="1 2">
    <name type="scientific">Apatococcus fuscideae</name>
    <dbReference type="NCBI Taxonomy" id="2026836"/>
    <lineage>
        <taxon>Eukaryota</taxon>
        <taxon>Viridiplantae</taxon>
        <taxon>Chlorophyta</taxon>
        <taxon>core chlorophytes</taxon>
        <taxon>Trebouxiophyceae</taxon>
        <taxon>Chlorellales</taxon>
        <taxon>Chlorellaceae</taxon>
        <taxon>Apatococcus</taxon>
    </lineage>
</organism>
<proteinExistence type="predicted"/>
<gene>
    <name evidence="1" type="ORF">WJX84_010947</name>
</gene>